<dbReference type="Proteomes" id="UP001372338">
    <property type="component" value="Unassembled WGS sequence"/>
</dbReference>
<dbReference type="InterPro" id="IPR050665">
    <property type="entry name" value="Cytochrome_P450_Monooxygen"/>
</dbReference>
<proteinExistence type="inferred from homology"/>
<evidence type="ECO:0000256" key="2">
    <source>
        <dbReference type="ARBA" id="ARBA00010617"/>
    </source>
</evidence>
<evidence type="ECO:0000256" key="8">
    <source>
        <dbReference type="ARBA" id="ARBA00023004"/>
    </source>
</evidence>
<evidence type="ECO:0000313" key="15">
    <source>
        <dbReference type="Proteomes" id="UP001372338"/>
    </source>
</evidence>
<comment type="subcellular location">
    <subcellularLocation>
        <location evidence="1">Membrane</location>
        <topology evidence="1">Single-pass membrane protein</topology>
    </subcellularLocation>
</comment>
<dbReference type="GO" id="GO:0016705">
    <property type="term" value="F:oxidoreductase activity, acting on paired donors, with incorporation or reduction of molecular oxygen"/>
    <property type="evidence" value="ECO:0007669"/>
    <property type="project" value="InterPro"/>
</dbReference>
<keyword evidence="8 11" id="KW-0408">Iron</keyword>
<dbReference type="SUPFAM" id="SSF48264">
    <property type="entry name" value="Cytochrome P450"/>
    <property type="match status" value="1"/>
</dbReference>
<dbReference type="GO" id="GO:0004497">
    <property type="term" value="F:monooxygenase activity"/>
    <property type="evidence" value="ECO:0007669"/>
    <property type="project" value="UniProtKB-KW"/>
</dbReference>
<keyword evidence="7 12" id="KW-0560">Oxidoreductase</keyword>
<evidence type="ECO:0000256" key="6">
    <source>
        <dbReference type="ARBA" id="ARBA00022989"/>
    </source>
</evidence>
<feature type="binding site" description="axial binding residue" evidence="11">
    <location>
        <position position="468"/>
    </location>
    <ligand>
        <name>heme</name>
        <dbReference type="ChEBI" id="CHEBI:30413"/>
    </ligand>
    <ligandPart>
        <name>Fe</name>
        <dbReference type="ChEBI" id="CHEBI:18248"/>
    </ligandPart>
</feature>
<dbReference type="GO" id="GO:0020037">
    <property type="term" value="F:heme binding"/>
    <property type="evidence" value="ECO:0007669"/>
    <property type="project" value="InterPro"/>
</dbReference>
<reference evidence="14 15" key="1">
    <citation type="submission" date="2024-01" db="EMBL/GenBank/DDBJ databases">
        <title>The genomes of 5 underutilized Papilionoideae crops provide insights into root nodulation and disease resistanc.</title>
        <authorList>
            <person name="Yuan L."/>
        </authorList>
    </citation>
    <scope>NUCLEOTIDE SEQUENCE [LARGE SCALE GENOMIC DNA]</scope>
    <source>
        <strain evidence="14">ZHUSHIDOU_FW_LH</strain>
        <tissue evidence="14">Leaf</tissue>
    </source>
</reference>
<dbReference type="PANTHER" id="PTHR24282:SF255">
    <property type="entry name" value="CYTOCHROME P450 72A11-RELATED"/>
    <property type="match status" value="1"/>
</dbReference>
<keyword evidence="4 13" id="KW-0812">Transmembrane</keyword>
<keyword evidence="3 11" id="KW-0349">Heme</keyword>
<protein>
    <recommendedName>
        <fullName evidence="16">Cytochrome P450</fullName>
    </recommendedName>
</protein>
<dbReference type="PRINTS" id="PR00385">
    <property type="entry name" value="P450"/>
</dbReference>
<evidence type="ECO:0000256" key="3">
    <source>
        <dbReference type="ARBA" id="ARBA00022617"/>
    </source>
</evidence>
<dbReference type="InterPro" id="IPR017972">
    <property type="entry name" value="Cyt_P450_CS"/>
</dbReference>
<evidence type="ECO:0000256" key="5">
    <source>
        <dbReference type="ARBA" id="ARBA00022723"/>
    </source>
</evidence>
<keyword evidence="9 12" id="KW-0503">Monooxygenase</keyword>
<dbReference type="InterPro" id="IPR002401">
    <property type="entry name" value="Cyt_P450_E_grp-I"/>
</dbReference>
<evidence type="ECO:0000256" key="12">
    <source>
        <dbReference type="RuleBase" id="RU000461"/>
    </source>
</evidence>
<dbReference type="InterPro" id="IPR036396">
    <property type="entry name" value="Cyt_P450_sf"/>
</dbReference>
<dbReference type="InterPro" id="IPR001128">
    <property type="entry name" value="Cyt_P450"/>
</dbReference>
<dbReference type="Pfam" id="PF00067">
    <property type="entry name" value="p450"/>
    <property type="match status" value="1"/>
</dbReference>
<evidence type="ECO:0000256" key="1">
    <source>
        <dbReference type="ARBA" id="ARBA00004167"/>
    </source>
</evidence>
<evidence type="ECO:0000256" key="10">
    <source>
        <dbReference type="ARBA" id="ARBA00023136"/>
    </source>
</evidence>
<name>A0AAN9HUW9_CROPI</name>
<dbReference type="GO" id="GO:0005506">
    <property type="term" value="F:iron ion binding"/>
    <property type="evidence" value="ECO:0007669"/>
    <property type="project" value="InterPro"/>
</dbReference>
<evidence type="ECO:0000256" key="13">
    <source>
        <dbReference type="SAM" id="Phobius"/>
    </source>
</evidence>
<evidence type="ECO:0000256" key="9">
    <source>
        <dbReference type="ARBA" id="ARBA00023033"/>
    </source>
</evidence>
<dbReference type="PROSITE" id="PS00086">
    <property type="entry name" value="CYTOCHROME_P450"/>
    <property type="match status" value="1"/>
</dbReference>
<dbReference type="PANTHER" id="PTHR24282">
    <property type="entry name" value="CYTOCHROME P450 FAMILY MEMBER"/>
    <property type="match status" value="1"/>
</dbReference>
<feature type="transmembrane region" description="Helical" evidence="13">
    <location>
        <begin position="6"/>
        <end position="27"/>
    </location>
</feature>
<dbReference type="GO" id="GO:0016020">
    <property type="term" value="C:membrane"/>
    <property type="evidence" value="ECO:0007669"/>
    <property type="project" value="UniProtKB-SubCell"/>
</dbReference>
<evidence type="ECO:0008006" key="16">
    <source>
        <dbReference type="Google" id="ProtNLM"/>
    </source>
</evidence>
<evidence type="ECO:0000256" key="11">
    <source>
        <dbReference type="PIRSR" id="PIRSR602401-1"/>
    </source>
</evidence>
<comment type="caution">
    <text evidence="14">The sequence shown here is derived from an EMBL/GenBank/DDBJ whole genome shotgun (WGS) entry which is preliminary data.</text>
</comment>
<dbReference type="PRINTS" id="PR00463">
    <property type="entry name" value="EP450I"/>
</dbReference>
<comment type="cofactor">
    <cofactor evidence="11">
        <name>heme</name>
        <dbReference type="ChEBI" id="CHEBI:30413"/>
    </cofactor>
</comment>
<organism evidence="14 15">
    <name type="scientific">Crotalaria pallida</name>
    <name type="common">Smooth rattlebox</name>
    <name type="synonym">Crotalaria striata</name>
    <dbReference type="NCBI Taxonomy" id="3830"/>
    <lineage>
        <taxon>Eukaryota</taxon>
        <taxon>Viridiplantae</taxon>
        <taxon>Streptophyta</taxon>
        <taxon>Embryophyta</taxon>
        <taxon>Tracheophyta</taxon>
        <taxon>Spermatophyta</taxon>
        <taxon>Magnoliopsida</taxon>
        <taxon>eudicotyledons</taxon>
        <taxon>Gunneridae</taxon>
        <taxon>Pentapetalae</taxon>
        <taxon>rosids</taxon>
        <taxon>fabids</taxon>
        <taxon>Fabales</taxon>
        <taxon>Fabaceae</taxon>
        <taxon>Papilionoideae</taxon>
        <taxon>50 kb inversion clade</taxon>
        <taxon>genistoids sensu lato</taxon>
        <taxon>core genistoids</taxon>
        <taxon>Crotalarieae</taxon>
        <taxon>Crotalaria</taxon>
    </lineage>
</organism>
<dbReference type="EMBL" id="JAYWIO010000006">
    <property type="protein sequence ID" value="KAK7257108.1"/>
    <property type="molecule type" value="Genomic_DNA"/>
</dbReference>
<dbReference type="CDD" id="cd20642">
    <property type="entry name" value="CYP72"/>
    <property type="match status" value="1"/>
</dbReference>
<evidence type="ECO:0000256" key="4">
    <source>
        <dbReference type="ARBA" id="ARBA00022692"/>
    </source>
</evidence>
<evidence type="ECO:0000256" key="7">
    <source>
        <dbReference type="ARBA" id="ARBA00023002"/>
    </source>
</evidence>
<keyword evidence="5 11" id="KW-0479">Metal-binding</keyword>
<keyword evidence="6 13" id="KW-1133">Transmembrane helix</keyword>
<gene>
    <name evidence="14" type="ORF">RIF29_30836</name>
</gene>
<evidence type="ECO:0000313" key="14">
    <source>
        <dbReference type="EMBL" id="KAK7257108.1"/>
    </source>
</evidence>
<comment type="similarity">
    <text evidence="2 12">Belongs to the cytochrome P450 family.</text>
</comment>
<keyword evidence="15" id="KW-1185">Reference proteome</keyword>
<dbReference type="AlphaFoldDB" id="A0AAN9HUW9"/>
<sequence>MELVAVNVGCVGFCIAFVVIILIRKALNWLWLSPKRLERCLREQGLKGNSYTLLFGDIKAISMSLQKATSKPININDDIVSRVLPFQHQLVQNYGKNSFFWYGFKPVVHIINPEAIKDLLNKTQSFQKQSYNPLAKYLITGLLALENEKWSKHRKIINPAFNLVKLKLVLPAIYESCNEMINKWKILVSQNGSCELDVWPFLNSLSGDVISRTSFGSSYAEGRRVFQLQNEQAQLTSKALSSLYVPGWRFVPTKMNKRMKEIDFEIQNVLRGIIQKQESGTKTGGEAPNDNLLGLLLESNHKEIEDHGNNKSVGMSIDDVINECKLFYFAGQETTSALLNWTMVLLSRFPDWQSQAREEINEIFGTNEPDYDGLSRLKVVTMILYEVLRLYPPVLAVTRVVKKETSVKNLTLPAGSLAIIPTLFVHRDSELWGNDANEFKPERFSEGVLKATKGQVSFLPFGWGPRICIGQNFALLEAKMALCLILQHFSFELSPSYAHAPFVVITLQPQFGTPIILHKL</sequence>
<dbReference type="FunFam" id="1.10.630.10:FF:000029">
    <property type="entry name" value="Cytochrome P450 734A1"/>
    <property type="match status" value="1"/>
</dbReference>
<dbReference type="Gene3D" id="1.10.630.10">
    <property type="entry name" value="Cytochrome P450"/>
    <property type="match status" value="1"/>
</dbReference>
<accession>A0AAN9HUW9</accession>
<keyword evidence="10 13" id="KW-0472">Membrane</keyword>